<dbReference type="AlphaFoldDB" id="A0A511ZQA5"/>
<keyword evidence="3" id="KW-1185">Reference proteome</keyword>
<keyword evidence="1" id="KW-0812">Transmembrane</keyword>
<keyword evidence="2" id="KW-0560">Oxidoreductase</keyword>
<dbReference type="RefSeq" id="WP_147212524.1">
    <property type="nucleotide sequence ID" value="NZ_BJYM01000026.1"/>
</dbReference>
<keyword evidence="2" id="KW-0503">Monooxygenase</keyword>
<dbReference type="GO" id="GO:0004497">
    <property type="term" value="F:monooxygenase activity"/>
    <property type="evidence" value="ECO:0007669"/>
    <property type="project" value="UniProtKB-KW"/>
</dbReference>
<accession>A0A511ZQA5</accession>
<feature type="transmembrane region" description="Helical" evidence="1">
    <location>
        <begin position="151"/>
        <end position="173"/>
    </location>
</feature>
<feature type="transmembrane region" description="Helical" evidence="1">
    <location>
        <begin position="22"/>
        <end position="46"/>
    </location>
</feature>
<reference evidence="2 3" key="1">
    <citation type="submission" date="2019-07" db="EMBL/GenBank/DDBJ databases">
        <title>Whole genome shotgun sequence of Oceanobacillus sojae NBRC 105379.</title>
        <authorList>
            <person name="Hosoyama A."/>
            <person name="Uohara A."/>
            <person name="Ohji S."/>
            <person name="Ichikawa N."/>
        </authorList>
    </citation>
    <scope>NUCLEOTIDE SEQUENCE [LARGE SCALE GENOMIC DNA]</scope>
    <source>
        <strain evidence="2 3">NBRC 105379</strain>
    </source>
</reference>
<sequence length="207" mass="23619">MNSILSIDGPVYHFLSRAVELILLNILFLLCCLPIVTIGASLTAMFSITLKMVRGEEGGIISGFWLAFKKNFKQSTLVWGFLSLFGMILALNYFFLQFYTGDFSTLILMSLVMFSMIFCMYLVLIFPYIARYKCTIKQACVNVLKLGIANLYPTLLIIAITLGPTILMFYSPYVFVIKLYLDIFIGFSLITYISSFLIRNMFEKYEG</sequence>
<dbReference type="Pfam" id="PF04854">
    <property type="entry name" value="DUF624"/>
    <property type="match status" value="1"/>
</dbReference>
<dbReference type="OrthoDB" id="9814991at2"/>
<dbReference type="InterPro" id="IPR006938">
    <property type="entry name" value="DUF624"/>
</dbReference>
<evidence type="ECO:0000313" key="3">
    <source>
        <dbReference type="Proteomes" id="UP000321558"/>
    </source>
</evidence>
<evidence type="ECO:0000256" key="1">
    <source>
        <dbReference type="SAM" id="Phobius"/>
    </source>
</evidence>
<comment type="caution">
    <text evidence="2">The sequence shown here is derived from an EMBL/GenBank/DDBJ whole genome shotgun (WGS) entry which is preliminary data.</text>
</comment>
<feature type="transmembrane region" description="Helical" evidence="1">
    <location>
        <begin position="179"/>
        <end position="198"/>
    </location>
</feature>
<organism evidence="2 3">
    <name type="scientific">Oceanobacillus sojae</name>
    <dbReference type="NCBI Taxonomy" id="582851"/>
    <lineage>
        <taxon>Bacteria</taxon>
        <taxon>Bacillati</taxon>
        <taxon>Bacillota</taxon>
        <taxon>Bacilli</taxon>
        <taxon>Bacillales</taxon>
        <taxon>Bacillaceae</taxon>
        <taxon>Oceanobacillus</taxon>
    </lineage>
</organism>
<keyword evidence="1" id="KW-1133">Transmembrane helix</keyword>
<gene>
    <name evidence="2" type="ORF">OSO01_43770</name>
</gene>
<dbReference type="Proteomes" id="UP000321558">
    <property type="component" value="Unassembled WGS sequence"/>
</dbReference>
<protein>
    <submittedName>
        <fullName evidence="2">Beta-carotene 15,15'-monooxygenase</fullName>
    </submittedName>
</protein>
<dbReference type="EMBL" id="BJYM01000026">
    <property type="protein sequence ID" value="GEN89638.1"/>
    <property type="molecule type" value="Genomic_DNA"/>
</dbReference>
<evidence type="ECO:0000313" key="2">
    <source>
        <dbReference type="EMBL" id="GEN89638.1"/>
    </source>
</evidence>
<feature type="transmembrane region" description="Helical" evidence="1">
    <location>
        <begin position="76"/>
        <end position="95"/>
    </location>
</feature>
<feature type="transmembrane region" description="Helical" evidence="1">
    <location>
        <begin position="107"/>
        <end position="130"/>
    </location>
</feature>
<proteinExistence type="predicted"/>
<name>A0A511ZQA5_9BACI</name>
<keyword evidence="1" id="KW-0472">Membrane</keyword>